<gene>
    <name evidence="3" type="ORF">IRL76_07905</name>
</gene>
<feature type="transmembrane region" description="Helical" evidence="1">
    <location>
        <begin position="12"/>
        <end position="37"/>
    </location>
</feature>
<evidence type="ECO:0000256" key="1">
    <source>
        <dbReference type="SAM" id="Phobius"/>
    </source>
</evidence>
<protein>
    <submittedName>
        <fullName evidence="3">Pilus assembly protein</fullName>
    </submittedName>
</protein>
<organism evidence="3 4">
    <name type="scientific">Qipengyuania soli</name>
    <dbReference type="NCBI Taxonomy" id="2782568"/>
    <lineage>
        <taxon>Bacteria</taxon>
        <taxon>Pseudomonadati</taxon>
        <taxon>Pseudomonadota</taxon>
        <taxon>Alphaproteobacteria</taxon>
        <taxon>Sphingomonadales</taxon>
        <taxon>Erythrobacteraceae</taxon>
        <taxon>Qipengyuania</taxon>
    </lineage>
</organism>
<name>A0A7S8F297_9SPHN</name>
<evidence type="ECO:0000313" key="3">
    <source>
        <dbReference type="EMBL" id="QPC97827.1"/>
    </source>
</evidence>
<dbReference type="InterPro" id="IPR012495">
    <property type="entry name" value="TadE-like_dom"/>
</dbReference>
<keyword evidence="4" id="KW-1185">Reference proteome</keyword>
<sequence>MKRFLSDSRGSIGLEFGLALPILVAMIIGVLQFGLVLNANGAMRNAMGEGLRLAKVKPTATTDQVIKRTKDTLIGVDHNGITKLTFNRGTVNNVATGEMTMTITMKPIIPFAPIPPIVLTQTKKVYLQS</sequence>
<evidence type="ECO:0000313" key="4">
    <source>
        <dbReference type="Proteomes" id="UP000594459"/>
    </source>
</evidence>
<feature type="domain" description="TadE-like" evidence="2">
    <location>
        <begin position="14"/>
        <end position="52"/>
    </location>
</feature>
<keyword evidence="1" id="KW-0472">Membrane</keyword>
<dbReference type="RefSeq" id="WP_200980837.1">
    <property type="nucleotide sequence ID" value="NZ_CP064654.1"/>
</dbReference>
<dbReference type="KEGG" id="qso:IRL76_07905"/>
<accession>A0A7S8F297</accession>
<dbReference type="EMBL" id="CP064654">
    <property type="protein sequence ID" value="QPC97827.1"/>
    <property type="molecule type" value="Genomic_DNA"/>
</dbReference>
<proteinExistence type="predicted"/>
<reference evidence="3 4" key="1">
    <citation type="submission" date="2020-11" db="EMBL/GenBank/DDBJ databases">
        <title>The genome sequence of Erythrobacter sp. 6D36.</title>
        <authorList>
            <person name="Liu Y."/>
        </authorList>
    </citation>
    <scope>NUCLEOTIDE SEQUENCE [LARGE SCALE GENOMIC DNA]</scope>
    <source>
        <strain evidence="3 4">6D36</strain>
    </source>
</reference>
<keyword evidence="1" id="KW-0812">Transmembrane</keyword>
<dbReference type="AlphaFoldDB" id="A0A7S8F297"/>
<dbReference type="Pfam" id="PF07811">
    <property type="entry name" value="TadE"/>
    <property type="match status" value="1"/>
</dbReference>
<keyword evidence="1" id="KW-1133">Transmembrane helix</keyword>
<evidence type="ECO:0000259" key="2">
    <source>
        <dbReference type="Pfam" id="PF07811"/>
    </source>
</evidence>
<dbReference type="Proteomes" id="UP000594459">
    <property type="component" value="Chromosome"/>
</dbReference>